<feature type="signal peptide" evidence="2">
    <location>
        <begin position="1"/>
        <end position="29"/>
    </location>
</feature>
<feature type="domain" description="BIG2" evidence="3">
    <location>
        <begin position="368"/>
        <end position="440"/>
    </location>
</feature>
<feature type="domain" description="BIG2" evidence="3">
    <location>
        <begin position="442"/>
        <end position="513"/>
    </location>
</feature>
<gene>
    <name evidence="4" type="ORF">IAB26_15460</name>
</gene>
<feature type="chain" id="PRO_5039133150" evidence="2">
    <location>
        <begin position="30"/>
        <end position="685"/>
    </location>
</feature>
<dbReference type="InterPro" id="IPR013378">
    <property type="entry name" value="InlB-like_B-rpt"/>
</dbReference>
<sequence>MKHKSTFRFLMTLFCFCSILFLASLHPRADIYREIMVGESSVITNNDFTSAGSYTKIWEVSNSSVLKIDPNADDRHCTIIGLKPGTARVSCETISYRQWTDIHGNPYVSSPISSSSGTDNRRIVYYDIEVKSSTRYTLKFSGNGGSVSKSKIIESKGSDIGTLPTAKRKGYLFSGWYTSKKGGRKISSSTKCTASRTYYAHWKKITVGRTSAKKLSPGYKRLQAEARKVSRADGYQISYSLKSNMKNARTAVSAKPSFQLRNLKAGKVYYVRIRAYRLDSAGKKVYGSWSPKKKVRIALAEMSVSKSTLVARQNFRLKLNGAKSGVRWSSSNSAVAAVSQSGVVTGKQAGQSTITAVYRGKRYRSTITVQAPRLNHSSLTLSDGASAVLSVSGTTLPITWTSSNPSSVTVSGNGQLTAAAPGTASVSAVVNGVSHTCRVTVAQPAMNVGSASLYRGDTLQLKVENTARWTESFKSSNESVAKVSSSGLVTTVGNGSAIITAVVNGKYYTCQVTVQERILSAYASYTNTLFSTGRYRYDTKNQGKYTIQLLNCQTGVSANQYALRNTSNPIPEAGQEYILLKFRLACLEAGQYGSPNSFYENLFCTSEFIGGSNYYYTPFHDASGEALSVKRRGLPAPGEENPSKISAGETITYTVLLLVDSFDGPLTYSFATEGGNNEVWFTTQR</sequence>
<evidence type="ECO:0000313" key="5">
    <source>
        <dbReference type="Proteomes" id="UP000886886"/>
    </source>
</evidence>
<organism evidence="4 5">
    <name type="scientific">Candidatus Limivivens merdigallinarum</name>
    <dbReference type="NCBI Taxonomy" id="2840859"/>
    <lineage>
        <taxon>Bacteria</taxon>
        <taxon>Bacillati</taxon>
        <taxon>Bacillota</taxon>
        <taxon>Clostridia</taxon>
        <taxon>Lachnospirales</taxon>
        <taxon>Lachnospiraceae</taxon>
        <taxon>Lachnospiraceae incertae sedis</taxon>
        <taxon>Candidatus Limivivens</taxon>
    </lineage>
</organism>
<dbReference type="InterPro" id="IPR042229">
    <property type="entry name" value="Listeria/Bacterioides_rpt_sf"/>
</dbReference>
<dbReference type="InterPro" id="IPR003961">
    <property type="entry name" value="FN3_dom"/>
</dbReference>
<name>A0A9D0ZYK2_9FIRM</name>
<comment type="caution">
    <text evidence="4">The sequence shown here is derived from an EMBL/GenBank/DDBJ whole genome shotgun (WGS) entry which is preliminary data.</text>
</comment>
<dbReference type="InterPro" id="IPR003343">
    <property type="entry name" value="Big_2"/>
</dbReference>
<dbReference type="InterPro" id="IPR036116">
    <property type="entry name" value="FN3_sf"/>
</dbReference>
<dbReference type="Pfam" id="PF02368">
    <property type="entry name" value="Big_2"/>
    <property type="match status" value="3"/>
</dbReference>
<dbReference type="EMBL" id="DVFT01000226">
    <property type="protein sequence ID" value="HIQ97947.1"/>
    <property type="molecule type" value="Genomic_DNA"/>
</dbReference>
<dbReference type="Gene3D" id="2.60.40.4270">
    <property type="entry name" value="Listeria-Bacteroides repeat domain"/>
    <property type="match status" value="1"/>
</dbReference>
<accession>A0A9D0ZYK2</accession>
<dbReference type="Gene3D" id="2.60.40.1080">
    <property type="match status" value="3"/>
</dbReference>
<dbReference type="SUPFAM" id="SSF49373">
    <property type="entry name" value="Invasin/intimin cell-adhesion fragments"/>
    <property type="match status" value="3"/>
</dbReference>
<evidence type="ECO:0000256" key="1">
    <source>
        <dbReference type="ARBA" id="ARBA00004196"/>
    </source>
</evidence>
<evidence type="ECO:0000256" key="2">
    <source>
        <dbReference type="SAM" id="SignalP"/>
    </source>
</evidence>
<feature type="domain" description="BIG2" evidence="3">
    <location>
        <begin position="291"/>
        <end position="367"/>
    </location>
</feature>
<dbReference type="InterPro" id="IPR008964">
    <property type="entry name" value="Invasin/intimin_cell_adhesion"/>
</dbReference>
<dbReference type="CDD" id="cd00063">
    <property type="entry name" value="FN3"/>
    <property type="match status" value="1"/>
</dbReference>
<dbReference type="Gene3D" id="2.60.40.10">
    <property type="entry name" value="Immunoglobulins"/>
    <property type="match status" value="1"/>
</dbReference>
<dbReference type="NCBIfam" id="TIGR02543">
    <property type="entry name" value="List_Bact_rpt"/>
    <property type="match status" value="1"/>
</dbReference>
<dbReference type="Proteomes" id="UP000886886">
    <property type="component" value="Unassembled WGS sequence"/>
</dbReference>
<dbReference type="Pfam" id="PF09479">
    <property type="entry name" value="Flg_new"/>
    <property type="match status" value="1"/>
</dbReference>
<dbReference type="GO" id="GO:0030313">
    <property type="term" value="C:cell envelope"/>
    <property type="evidence" value="ECO:0007669"/>
    <property type="project" value="UniProtKB-SubCell"/>
</dbReference>
<dbReference type="SMART" id="SM00635">
    <property type="entry name" value="BID_2"/>
    <property type="match status" value="3"/>
</dbReference>
<protein>
    <submittedName>
        <fullName evidence="4">Ig-like domain-containing protein</fullName>
    </submittedName>
</protein>
<comment type="subcellular location">
    <subcellularLocation>
        <location evidence="1">Cell envelope</location>
    </subcellularLocation>
</comment>
<dbReference type="AlphaFoldDB" id="A0A9D0ZYK2"/>
<reference evidence="4" key="1">
    <citation type="submission" date="2020-10" db="EMBL/GenBank/DDBJ databases">
        <authorList>
            <person name="Gilroy R."/>
        </authorList>
    </citation>
    <scope>NUCLEOTIDE SEQUENCE</scope>
    <source>
        <strain evidence="4">ChiSjej3B21-11622</strain>
    </source>
</reference>
<dbReference type="SUPFAM" id="SSF49265">
    <property type="entry name" value="Fibronectin type III"/>
    <property type="match status" value="1"/>
</dbReference>
<reference evidence="4" key="2">
    <citation type="journal article" date="2021" name="PeerJ">
        <title>Extensive microbial diversity within the chicken gut microbiome revealed by metagenomics and culture.</title>
        <authorList>
            <person name="Gilroy R."/>
            <person name="Ravi A."/>
            <person name="Getino M."/>
            <person name="Pursley I."/>
            <person name="Horton D.L."/>
            <person name="Alikhan N.F."/>
            <person name="Baker D."/>
            <person name="Gharbi K."/>
            <person name="Hall N."/>
            <person name="Watson M."/>
            <person name="Adriaenssens E.M."/>
            <person name="Foster-Nyarko E."/>
            <person name="Jarju S."/>
            <person name="Secka A."/>
            <person name="Antonio M."/>
            <person name="Oren A."/>
            <person name="Chaudhuri R.R."/>
            <person name="La Ragione R."/>
            <person name="Hildebrand F."/>
            <person name="Pallen M.J."/>
        </authorList>
    </citation>
    <scope>NUCLEOTIDE SEQUENCE</scope>
    <source>
        <strain evidence="4">ChiSjej3B21-11622</strain>
    </source>
</reference>
<dbReference type="InterPro" id="IPR013783">
    <property type="entry name" value="Ig-like_fold"/>
</dbReference>
<proteinExistence type="predicted"/>
<evidence type="ECO:0000259" key="3">
    <source>
        <dbReference type="SMART" id="SM00635"/>
    </source>
</evidence>
<evidence type="ECO:0000313" key="4">
    <source>
        <dbReference type="EMBL" id="HIQ97947.1"/>
    </source>
</evidence>
<keyword evidence="2" id="KW-0732">Signal</keyword>